<dbReference type="VEuPathDB" id="AmoebaDB:FDP41_006794"/>
<dbReference type="RefSeq" id="XP_044558897.1">
    <property type="nucleotide sequence ID" value="XM_044710467.1"/>
</dbReference>
<dbReference type="GO" id="GO:0032259">
    <property type="term" value="P:methylation"/>
    <property type="evidence" value="ECO:0007669"/>
    <property type="project" value="UniProtKB-KW"/>
</dbReference>
<feature type="compositionally biased region" description="Basic and acidic residues" evidence="8">
    <location>
        <begin position="525"/>
        <end position="536"/>
    </location>
</feature>
<keyword evidence="10" id="KW-1185">Reference proteome</keyword>
<sequence>MFKACGRPCVALLKALAFGKNSSSSYHHQTIPCLFRPGQNKRYYSLNFSSSSSGNEHDETNQNLSNSENNPPSNMDDNGKEFKIVSIDTSALITETYDKTVVKDNETPMIKHLKNKIKGAGPISVSSFMQESLLNPIYGYYYTAKQPTLGSSGIPGQKVIGREGDFVTSPEITSVFSEMIGLWCVSMWEKLGKPKALEIIELGPGKGTLMHDLLDSVKRSNSHLLKSFIQSLKKVTLIEASDALKEVQKEKLKSFMDTIEFHWENRFEKYTDITGDIPVLIIAHEFFDALPVYHFEYTERGWLEVLVDIDDTKDSPNHFKFVLSPGPTMATTFVSLVEGPKEIGTIREVCAMGIGYAERIGEILHNRKGASLIIDYGNDYPMGFTLQGIYHHGFTHSPLEKPGEVDLSTFVDFSSLKKAVERFKSVRVYGPQYQSDFLHQLGMDTRFAKLLQNPKLSDEQVEAMIKSYERLTHPTQMGHHYKAMCMVNMPSKQPPTGFEINIIPTKEETPNILSKRIPMSSIDSSKSESTIKKEGETSPIKKRTVVKSDTNPYI</sequence>
<accession>A0A6A5BJI2</accession>
<evidence type="ECO:0000256" key="4">
    <source>
        <dbReference type="ARBA" id="ARBA00022679"/>
    </source>
</evidence>
<dbReference type="GO" id="GO:0005739">
    <property type="term" value="C:mitochondrion"/>
    <property type="evidence" value="ECO:0007669"/>
    <property type="project" value="UniProtKB-SubCell"/>
</dbReference>
<name>A0A6A5BJI2_NAEFO</name>
<protein>
    <recommendedName>
        <fullName evidence="7">Protein arginine methyltransferase NDUFAF7</fullName>
        <ecNumber evidence="7">2.1.1.320</ecNumber>
    </recommendedName>
</protein>
<dbReference type="AlphaFoldDB" id="A0A6A5BJI2"/>
<feature type="compositionally biased region" description="Low complexity" evidence="8">
    <location>
        <begin position="61"/>
        <end position="76"/>
    </location>
</feature>
<evidence type="ECO:0000256" key="8">
    <source>
        <dbReference type="SAM" id="MobiDB-lite"/>
    </source>
</evidence>
<comment type="function">
    <text evidence="7">Arginine methyltransferase involved in the assembly or stability of mitochondrial NADH:ubiquinone oxidoreductase complex (complex I).</text>
</comment>
<feature type="region of interest" description="Disordered" evidence="8">
    <location>
        <begin position="517"/>
        <end position="554"/>
    </location>
</feature>
<comment type="caution">
    <text evidence="9">The sequence shown here is derived from an EMBL/GenBank/DDBJ whole genome shotgun (WGS) entry which is preliminary data.</text>
</comment>
<proteinExistence type="inferred from homology"/>
<reference evidence="9 10" key="1">
    <citation type="journal article" date="2019" name="Sci. Rep.">
        <title>Nanopore sequencing improves the draft genome of the human pathogenic amoeba Naegleria fowleri.</title>
        <authorList>
            <person name="Liechti N."/>
            <person name="Schurch N."/>
            <person name="Bruggmann R."/>
            <person name="Wittwer M."/>
        </authorList>
    </citation>
    <scope>NUCLEOTIDE SEQUENCE [LARGE SCALE GENOMIC DNA]</scope>
    <source>
        <strain evidence="9 10">ATCC 30894</strain>
    </source>
</reference>
<organism evidence="9 10">
    <name type="scientific">Naegleria fowleri</name>
    <name type="common">Brain eating amoeba</name>
    <dbReference type="NCBI Taxonomy" id="5763"/>
    <lineage>
        <taxon>Eukaryota</taxon>
        <taxon>Discoba</taxon>
        <taxon>Heterolobosea</taxon>
        <taxon>Tetramitia</taxon>
        <taxon>Eutetramitia</taxon>
        <taxon>Vahlkampfiidae</taxon>
        <taxon>Naegleria</taxon>
    </lineage>
</organism>
<dbReference type="GO" id="GO:0035243">
    <property type="term" value="F:protein-arginine omega-N symmetric methyltransferase activity"/>
    <property type="evidence" value="ECO:0007669"/>
    <property type="project" value="UniProtKB-EC"/>
</dbReference>
<evidence type="ECO:0000313" key="9">
    <source>
        <dbReference type="EMBL" id="KAF0974184.1"/>
    </source>
</evidence>
<dbReference type="PANTHER" id="PTHR12049">
    <property type="entry name" value="PROTEIN ARGININE METHYLTRANSFERASE NDUFAF7, MITOCHONDRIAL"/>
    <property type="match status" value="1"/>
</dbReference>
<evidence type="ECO:0000256" key="5">
    <source>
        <dbReference type="ARBA" id="ARBA00023128"/>
    </source>
</evidence>
<evidence type="ECO:0000256" key="7">
    <source>
        <dbReference type="RuleBase" id="RU364114"/>
    </source>
</evidence>
<evidence type="ECO:0000313" key="10">
    <source>
        <dbReference type="Proteomes" id="UP000444721"/>
    </source>
</evidence>
<dbReference type="GO" id="GO:0032981">
    <property type="term" value="P:mitochondrial respiratory chain complex I assembly"/>
    <property type="evidence" value="ECO:0007669"/>
    <property type="project" value="TreeGrafter"/>
</dbReference>
<dbReference type="SUPFAM" id="SSF53335">
    <property type="entry name" value="S-adenosyl-L-methionine-dependent methyltransferases"/>
    <property type="match status" value="1"/>
</dbReference>
<comment type="catalytic activity">
    <reaction evidence="6 7">
        <text>L-arginyl-[protein] + 2 S-adenosyl-L-methionine = N(omega),N(omega)'-dimethyl-L-arginyl-[protein] + 2 S-adenosyl-L-homocysteine + 2 H(+)</text>
        <dbReference type="Rhea" id="RHEA:48108"/>
        <dbReference type="Rhea" id="RHEA-COMP:10532"/>
        <dbReference type="Rhea" id="RHEA-COMP:11992"/>
        <dbReference type="ChEBI" id="CHEBI:15378"/>
        <dbReference type="ChEBI" id="CHEBI:29965"/>
        <dbReference type="ChEBI" id="CHEBI:57856"/>
        <dbReference type="ChEBI" id="CHEBI:59789"/>
        <dbReference type="ChEBI" id="CHEBI:88221"/>
        <dbReference type="EC" id="2.1.1.320"/>
    </reaction>
</comment>
<feature type="region of interest" description="Disordered" evidence="8">
    <location>
        <begin position="47"/>
        <end position="80"/>
    </location>
</feature>
<gene>
    <name evidence="9" type="ORF">FDP41_006794</name>
</gene>
<keyword evidence="3 7" id="KW-0489">Methyltransferase</keyword>
<dbReference type="PANTHER" id="PTHR12049:SF7">
    <property type="entry name" value="PROTEIN ARGININE METHYLTRANSFERASE NDUFAF7, MITOCHONDRIAL"/>
    <property type="match status" value="1"/>
</dbReference>
<keyword evidence="4 7" id="KW-0808">Transferase</keyword>
<dbReference type="Gene3D" id="3.40.50.12710">
    <property type="match status" value="1"/>
</dbReference>
<evidence type="ECO:0000256" key="1">
    <source>
        <dbReference type="ARBA" id="ARBA00004173"/>
    </source>
</evidence>
<dbReference type="OMA" id="YYHPQRN"/>
<dbReference type="EC" id="2.1.1.320" evidence="7"/>
<keyword evidence="5 7" id="KW-0496">Mitochondrion</keyword>
<dbReference type="InterPro" id="IPR029063">
    <property type="entry name" value="SAM-dependent_MTases_sf"/>
</dbReference>
<dbReference type="InterPro" id="IPR038375">
    <property type="entry name" value="NDUFAF7_sf"/>
</dbReference>
<dbReference type="GeneID" id="68114012"/>
<comment type="subcellular location">
    <subcellularLocation>
        <location evidence="1 7">Mitochondrion</location>
    </subcellularLocation>
</comment>
<evidence type="ECO:0000256" key="2">
    <source>
        <dbReference type="ARBA" id="ARBA00005891"/>
    </source>
</evidence>
<comment type="similarity">
    <text evidence="2 7">Belongs to the NDUFAF7 family.</text>
</comment>
<dbReference type="VEuPathDB" id="AmoebaDB:NfTy_075310"/>
<dbReference type="EMBL" id="VFQX01000053">
    <property type="protein sequence ID" value="KAF0974184.1"/>
    <property type="molecule type" value="Genomic_DNA"/>
</dbReference>
<dbReference type="Pfam" id="PF02636">
    <property type="entry name" value="Methyltransf_28"/>
    <property type="match status" value="1"/>
</dbReference>
<dbReference type="VEuPathDB" id="AmoebaDB:NF0045310"/>
<evidence type="ECO:0000256" key="3">
    <source>
        <dbReference type="ARBA" id="ARBA00022603"/>
    </source>
</evidence>
<evidence type="ECO:0000256" key="6">
    <source>
        <dbReference type="ARBA" id="ARBA00048612"/>
    </source>
</evidence>
<dbReference type="Proteomes" id="UP000444721">
    <property type="component" value="Unassembled WGS sequence"/>
</dbReference>
<dbReference type="InterPro" id="IPR003788">
    <property type="entry name" value="NDUFAF7"/>
</dbReference>
<dbReference type="OrthoDB" id="438553at2759"/>